<feature type="domain" description="Type I restriction modification DNA specificity" evidence="4">
    <location>
        <begin position="3"/>
        <end position="184"/>
    </location>
</feature>
<dbReference type="PANTHER" id="PTHR30408:SF12">
    <property type="entry name" value="TYPE I RESTRICTION ENZYME MJAVIII SPECIFICITY SUBUNIT"/>
    <property type="match status" value="1"/>
</dbReference>
<sequence length="369" mass="41979">MKYKEVNLGELISFVSKGIPPKYIETKSDNTIVVLNQRTNRNFQIDYSLSRLNDLSKKKVPTNKILIDYDVLINSTGVGTAGRVAQLVKVPELTTVDGHMIIVRPDEEKIDPLYLGYALKAQQVKIEGLQEGSTGQTELNRQRLLNDIIIQFPESRKLQQDISRLFFSLDEKIENNKKINHHLEEIALSIFNKHFGKAETTNKLGDFFPVITGKKDANVAKGGKYPFFSCSQNISYTDNYSFDNKAILLAGNGDFNVKIYDGKFEAYQRTYVLIPNNDEQFGYLYYAIKYFLNDITSGYRGSVIKFITKGSIENFNIFMTDDKKVLSLFNIFVEKIANNNKETQELANLRDTLLPKLLSGEISVNQATK</sequence>
<dbReference type="GeneID" id="93847365"/>
<evidence type="ECO:0000313" key="6">
    <source>
        <dbReference type="Proteomes" id="UP000005070"/>
    </source>
</evidence>
<dbReference type="InterPro" id="IPR052021">
    <property type="entry name" value="Type-I_RS_S_subunit"/>
</dbReference>
<name>A0AAD2Y522_STRCV</name>
<dbReference type="GO" id="GO:0009307">
    <property type="term" value="P:DNA restriction-modification system"/>
    <property type="evidence" value="ECO:0007669"/>
    <property type="project" value="UniProtKB-KW"/>
</dbReference>
<accession>A0AAD2Y522</accession>
<dbReference type="InterPro" id="IPR044946">
    <property type="entry name" value="Restrct_endonuc_typeI_TRD_sf"/>
</dbReference>
<dbReference type="Gene3D" id="3.90.220.20">
    <property type="entry name" value="DNA methylase specificity domains"/>
    <property type="match status" value="2"/>
</dbReference>
<keyword evidence="2" id="KW-0680">Restriction system</keyword>
<evidence type="ECO:0000256" key="3">
    <source>
        <dbReference type="ARBA" id="ARBA00023125"/>
    </source>
</evidence>
<comment type="similarity">
    <text evidence="1">Belongs to the type-I restriction system S methylase family.</text>
</comment>
<protein>
    <submittedName>
        <fullName evidence="5">Type I restriction modification DNA specificity domain protein</fullName>
    </submittedName>
</protein>
<organism evidence="5 6">
    <name type="scientific">Streptococcus constellatus subsp. constellatus SK53</name>
    <dbReference type="NCBI Taxonomy" id="1095730"/>
    <lineage>
        <taxon>Bacteria</taxon>
        <taxon>Bacillati</taxon>
        <taxon>Bacillota</taxon>
        <taxon>Bacilli</taxon>
        <taxon>Lactobacillales</taxon>
        <taxon>Streptococcaceae</taxon>
        <taxon>Streptococcus</taxon>
        <taxon>Streptococcus anginosus group</taxon>
    </lineage>
</organism>
<dbReference type="AlphaFoldDB" id="A0AAD2Y522"/>
<gene>
    <name evidence="5" type="ORF">HMPREF1044_0095</name>
</gene>
<evidence type="ECO:0000256" key="2">
    <source>
        <dbReference type="ARBA" id="ARBA00022747"/>
    </source>
</evidence>
<comment type="caution">
    <text evidence="5">The sequence shown here is derived from an EMBL/GenBank/DDBJ whole genome shotgun (WGS) entry which is preliminary data.</text>
</comment>
<proteinExistence type="inferred from homology"/>
<dbReference type="InterPro" id="IPR000055">
    <property type="entry name" value="Restrct_endonuc_typeI_TRD"/>
</dbReference>
<evidence type="ECO:0000313" key="5">
    <source>
        <dbReference type="EMBL" id="EID22070.1"/>
    </source>
</evidence>
<evidence type="ECO:0000259" key="4">
    <source>
        <dbReference type="Pfam" id="PF01420"/>
    </source>
</evidence>
<keyword evidence="3" id="KW-0238">DNA-binding</keyword>
<dbReference type="PANTHER" id="PTHR30408">
    <property type="entry name" value="TYPE-1 RESTRICTION ENZYME ECOKI SPECIFICITY PROTEIN"/>
    <property type="match status" value="1"/>
</dbReference>
<dbReference type="RefSeq" id="WP_006269681.1">
    <property type="nucleotide sequence ID" value="NZ_AICQ01000008.1"/>
</dbReference>
<dbReference type="Pfam" id="PF01420">
    <property type="entry name" value="Methylase_S"/>
    <property type="match status" value="2"/>
</dbReference>
<reference evidence="5 6" key="1">
    <citation type="submission" date="2012-01" db="EMBL/GenBank/DDBJ databases">
        <authorList>
            <person name="Harkins D.M."/>
            <person name="Madupu R."/>
            <person name="Durkin A.S."/>
            <person name="Torralba M."/>
            <person name="Methe B."/>
            <person name="Sutton G.G."/>
            <person name="Nelson K.E."/>
        </authorList>
    </citation>
    <scope>NUCLEOTIDE SEQUENCE [LARGE SCALE GENOMIC DNA]</scope>
    <source>
        <strain evidence="5 6">SK53</strain>
    </source>
</reference>
<dbReference type="EMBL" id="AICQ01000008">
    <property type="protein sequence ID" value="EID22070.1"/>
    <property type="molecule type" value="Genomic_DNA"/>
</dbReference>
<feature type="domain" description="Type I restriction modification DNA specificity" evidence="4">
    <location>
        <begin position="202"/>
        <end position="346"/>
    </location>
</feature>
<evidence type="ECO:0000256" key="1">
    <source>
        <dbReference type="ARBA" id="ARBA00010923"/>
    </source>
</evidence>
<dbReference type="Proteomes" id="UP000005070">
    <property type="component" value="Unassembled WGS sequence"/>
</dbReference>
<dbReference type="GO" id="GO:0003677">
    <property type="term" value="F:DNA binding"/>
    <property type="evidence" value="ECO:0007669"/>
    <property type="project" value="UniProtKB-KW"/>
</dbReference>
<dbReference type="SUPFAM" id="SSF116734">
    <property type="entry name" value="DNA methylase specificity domain"/>
    <property type="match status" value="2"/>
</dbReference>